<protein>
    <recommendedName>
        <fullName evidence="5">FecR protein domain-containing protein</fullName>
    </recommendedName>
</protein>
<name>A0A2U3KDR2_9BACT</name>
<gene>
    <name evidence="3" type="ORF">SBA1_1870008</name>
</gene>
<evidence type="ECO:0000256" key="2">
    <source>
        <dbReference type="SAM" id="SignalP"/>
    </source>
</evidence>
<keyword evidence="2" id="KW-0732">Signal</keyword>
<sequence>MMRAGYLKILSCAMVMIFPAALFAADQPAAMLYSHGTALLNGNSIARSSAIFSGDLVQTNADSVANINATGSSVLILNDSLVQYEGSNLKLEHGGVTISTSKLLATRAGSVTVSPAASAWTEFEVRDVDGRVQIAARKGDLTISDDSGTTTLPQGQQVTRDESQSQDDSQSQTQSKKKKKRAAAMAPGAAGGILNSPVAVGIGAGVITGVTVWVLLQGEHPASPVKP</sequence>
<reference evidence="4" key="1">
    <citation type="submission" date="2018-02" db="EMBL/GenBank/DDBJ databases">
        <authorList>
            <person name="Hausmann B."/>
        </authorList>
    </citation>
    <scope>NUCLEOTIDE SEQUENCE [LARGE SCALE GENOMIC DNA]</scope>
    <source>
        <strain evidence="4">Peat soil MAG SbA1</strain>
    </source>
</reference>
<organism evidence="3 4">
    <name type="scientific">Candidatus Sulfotelmatobacter kueseliae</name>
    <dbReference type="NCBI Taxonomy" id="2042962"/>
    <lineage>
        <taxon>Bacteria</taxon>
        <taxon>Pseudomonadati</taxon>
        <taxon>Acidobacteriota</taxon>
        <taxon>Terriglobia</taxon>
        <taxon>Terriglobales</taxon>
        <taxon>Candidatus Korobacteraceae</taxon>
        <taxon>Candidatus Sulfotelmatobacter</taxon>
    </lineage>
</organism>
<evidence type="ECO:0000256" key="1">
    <source>
        <dbReference type="SAM" id="MobiDB-lite"/>
    </source>
</evidence>
<dbReference type="EMBL" id="OMOD01000098">
    <property type="protein sequence ID" value="SPF37812.1"/>
    <property type="molecule type" value="Genomic_DNA"/>
</dbReference>
<proteinExistence type="predicted"/>
<evidence type="ECO:0000313" key="3">
    <source>
        <dbReference type="EMBL" id="SPF37812.1"/>
    </source>
</evidence>
<dbReference type="AlphaFoldDB" id="A0A2U3KDR2"/>
<evidence type="ECO:0008006" key="5">
    <source>
        <dbReference type="Google" id="ProtNLM"/>
    </source>
</evidence>
<feature type="region of interest" description="Disordered" evidence="1">
    <location>
        <begin position="143"/>
        <end position="184"/>
    </location>
</feature>
<dbReference type="Proteomes" id="UP000238701">
    <property type="component" value="Unassembled WGS sequence"/>
</dbReference>
<feature type="compositionally biased region" description="Polar residues" evidence="1">
    <location>
        <begin position="144"/>
        <end position="158"/>
    </location>
</feature>
<accession>A0A2U3KDR2</accession>
<feature type="signal peptide" evidence="2">
    <location>
        <begin position="1"/>
        <end position="24"/>
    </location>
</feature>
<feature type="chain" id="PRO_5015471353" description="FecR protein domain-containing protein" evidence="2">
    <location>
        <begin position="25"/>
        <end position="227"/>
    </location>
</feature>
<evidence type="ECO:0000313" key="4">
    <source>
        <dbReference type="Proteomes" id="UP000238701"/>
    </source>
</evidence>